<feature type="compositionally biased region" description="Gly residues" evidence="1">
    <location>
        <begin position="96"/>
        <end position="107"/>
    </location>
</feature>
<dbReference type="SUPFAM" id="SSF53448">
    <property type="entry name" value="Nucleotide-diphospho-sugar transferases"/>
    <property type="match status" value="1"/>
</dbReference>
<evidence type="ECO:0000313" key="3">
    <source>
        <dbReference type="Ensembl" id="ENSACDP00005011575.1"/>
    </source>
</evidence>
<gene>
    <name evidence="3" type="primary">B3GNTL1</name>
</gene>
<organism evidence="3 4">
    <name type="scientific">Anser cygnoides</name>
    <name type="common">Swan goose</name>
    <dbReference type="NCBI Taxonomy" id="8845"/>
    <lineage>
        <taxon>Eukaryota</taxon>
        <taxon>Metazoa</taxon>
        <taxon>Chordata</taxon>
        <taxon>Craniata</taxon>
        <taxon>Vertebrata</taxon>
        <taxon>Euteleostomi</taxon>
        <taxon>Archelosauria</taxon>
        <taxon>Archosauria</taxon>
        <taxon>Dinosauria</taxon>
        <taxon>Saurischia</taxon>
        <taxon>Theropoda</taxon>
        <taxon>Coelurosauria</taxon>
        <taxon>Aves</taxon>
        <taxon>Neognathae</taxon>
        <taxon>Galloanserae</taxon>
        <taxon>Anseriformes</taxon>
        <taxon>Anatidae</taxon>
        <taxon>Anserinae</taxon>
        <taxon>Anser</taxon>
    </lineage>
</organism>
<protein>
    <submittedName>
        <fullName evidence="3">UDP-GlcNAc:betaGal beta-1,3-N-acetylglucosaminyltransferase like 1</fullName>
    </submittedName>
</protein>
<dbReference type="PANTHER" id="PTHR22916">
    <property type="entry name" value="GLYCOSYLTRANSFERASE"/>
    <property type="match status" value="1"/>
</dbReference>
<dbReference type="GeneID" id="106047093"/>
<feature type="compositionally biased region" description="Low complexity" evidence="1">
    <location>
        <begin position="51"/>
        <end position="72"/>
    </location>
</feature>
<dbReference type="AlphaFoldDB" id="A0A8B9DVG2"/>
<name>A0A8B9DVG2_ANSCY</name>
<dbReference type="GO" id="GO:0016758">
    <property type="term" value="F:hexosyltransferase activity"/>
    <property type="evidence" value="ECO:0007669"/>
    <property type="project" value="UniProtKB-ARBA"/>
</dbReference>
<sequence>MRQRAAGAVLTGRARPRDWASAALTGGPSPGNGLSQALLPSAPRCSPPPRAARTTPPALPASLQPPASIVGPPGCGGCTGPEEGGGGSAAAPGLGPERGGGHCGGAGPEEKLPPAGSSRTAPPPPGGGGAMAEAGGAAGSPPAGQGCGVQVSVIVPVHNSECWLDECLKSVWEQDFKQTMELSVFNDASKDSSAEIITKWKVKLEDAGVPVIIGSNNSSQPRGVGFAKNQAVIQSSGAYLCFLDSDDVMMPQRVRLQYEAAIQHPNSIVGCQVRREPPMSTERYTRWINNLTEEQLHTQVFTSHGPTVIMPTWFCSREWFYHVGKFDEGGKGVPEDLLFFYKHIQKGGEVVRVNHCLLLYRYHPQAATHSVLEETIWNHRVRFLEDRVLSSWTSFTIWNAGKQGKKLYRSLSPANRKKVTAFCDVDEKKITRGFYTFEESEERPKPKTPICHFREATPPFIICVKLDLTGGAFETNLNMLNLKEGVDYYHFN</sequence>
<evidence type="ECO:0000259" key="2">
    <source>
        <dbReference type="Pfam" id="PF00535"/>
    </source>
</evidence>
<dbReference type="CDD" id="cd06913">
    <property type="entry name" value="beta3GnTL1_like"/>
    <property type="match status" value="1"/>
</dbReference>
<dbReference type="Proteomes" id="UP000694521">
    <property type="component" value="Unplaced"/>
</dbReference>
<accession>A0A8B9DVG2</accession>
<dbReference type="Gene3D" id="3.90.550.10">
    <property type="entry name" value="Spore Coat Polysaccharide Biosynthesis Protein SpsA, Chain A"/>
    <property type="match status" value="1"/>
</dbReference>
<evidence type="ECO:0000256" key="1">
    <source>
        <dbReference type="SAM" id="MobiDB-lite"/>
    </source>
</evidence>
<feature type="domain" description="Glycosyltransferase 2-like" evidence="2">
    <location>
        <begin position="152"/>
        <end position="323"/>
    </location>
</feature>
<dbReference type="Pfam" id="PF00535">
    <property type="entry name" value="Glycos_transf_2"/>
    <property type="match status" value="1"/>
</dbReference>
<reference evidence="3" key="1">
    <citation type="submission" date="2025-08" db="UniProtKB">
        <authorList>
            <consortium name="Ensembl"/>
        </authorList>
    </citation>
    <scope>IDENTIFICATION</scope>
</reference>
<evidence type="ECO:0000313" key="4">
    <source>
        <dbReference type="Proteomes" id="UP000694521"/>
    </source>
</evidence>
<dbReference type="PANTHER" id="PTHR22916:SF3">
    <property type="entry name" value="UDP-GLCNAC:BETAGAL BETA-1,3-N-ACETYLGLUCOSAMINYLTRANSFERASE-LIKE PROTEIN 1"/>
    <property type="match status" value="1"/>
</dbReference>
<dbReference type="Ensembl" id="ENSACDT00005013927.1">
    <property type="protein sequence ID" value="ENSACDP00005011575.1"/>
    <property type="gene ID" value="ENSACDG00005008490.1"/>
</dbReference>
<dbReference type="CTD" id="210004"/>
<proteinExistence type="predicted"/>
<keyword evidence="4" id="KW-1185">Reference proteome</keyword>
<feature type="compositionally biased region" description="Gly residues" evidence="1">
    <location>
        <begin position="73"/>
        <end position="88"/>
    </location>
</feature>
<dbReference type="InterPro" id="IPR029044">
    <property type="entry name" value="Nucleotide-diphossugar_trans"/>
</dbReference>
<reference evidence="3" key="2">
    <citation type="submission" date="2025-09" db="UniProtKB">
        <authorList>
            <consortium name="Ensembl"/>
        </authorList>
    </citation>
    <scope>IDENTIFICATION</scope>
</reference>
<dbReference type="RefSeq" id="XP_047931857.1">
    <property type="nucleotide sequence ID" value="XM_048075900.2"/>
</dbReference>
<feature type="compositionally biased region" description="Low complexity" evidence="1">
    <location>
        <begin position="131"/>
        <end position="143"/>
    </location>
</feature>
<dbReference type="InterPro" id="IPR001173">
    <property type="entry name" value="Glyco_trans_2-like"/>
</dbReference>
<feature type="region of interest" description="Disordered" evidence="1">
    <location>
        <begin position="1"/>
        <end position="143"/>
    </location>
</feature>
<dbReference type="OrthoDB" id="206708at2759"/>